<protein>
    <submittedName>
        <fullName evidence="2">Uncharacterized protein</fullName>
    </submittedName>
</protein>
<proteinExistence type="predicted"/>
<reference evidence="2 3" key="1">
    <citation type="submission" date="2021-06" db="EMBL/GenBank/DDBJ databases">
        <title>Caerostris darwini draft genome.</title>
        <authorList>
            <person name="Kono N."/>
            <person name="Arakawa K."/>
        </authorList>
    </citation>
    <scope>NUCLEOTIDE SEQUENCE [LARGE SCALE GENOMIC DNA]</scope>
</reference>
<gene>
    <name evidence="2" type="ORF">CDAR_572701</name>
</gene>
<dbReference type="Proteomes" id="UP001054837">
    <property type="component" value="Unassembled WGS sequence"/>
</dbReference>
<keyword evidence="3" id="KW-1185">Reference proteome</keyword>
<evidence type="ECO:0000313" key="2">
    <source>
        <dbReference type="EMBL" id="GIY73253.1"/>
    </source>
</evidence>
<dbReference type="AlphaFoldDB" id="A0AAV4VT01"/>
<organism evidence="2 3">
    <name type="scientific">Caerostris darwini</name>
    <dbReference type="NCBI Taxonomy" id="1538125"/>
    <lineage>
        <taxon>Eukaryota</taxon>
        <taxon>Metazoa</taxon>
        <taxon>Ecdysozoa</taxon>
        <taxon>Arthropoda</taxon>
        <taxon>Chelicerata</taxon>
        <taxon>Arachnida</taxon>
        <taxon>Araneae</taxon>
        <taxon>Araneomorphae</taxon>
        <taxon>Entelegynae</taxon>
        <taxon>Araneoidea</taxon>
        <taxon>Araneidae</taxon>
        <taxon>Caerostris</taxon>
    </lineage>
</organism>
<dbReference type="EMBL" id="BPLQ01013583">
    <property type="protein sequence ID" value="GIY73253.1"/>
    <property type="molecule type" value="Genomic_DNA"/>
</dbReference>
<accession>A0AAV4VT01</accession>
<evidence type="ECO:0000256" key="1">
    <source>
        <dbReference type="SAM" id="MobiDB-lite"/>
    </source>
</evidence>
<feature type="region of interest" description="Disordered" evidence="1">
    <location>
        <begin position="66"/>
        <end position="88"/>
    </location>
</feature>
<comment type="caution">
    <text evidence="2">The sequence shown here is derived from an EMBL/GenBank/DDBJ whole genome shotgun (WGS) entry which is preliminary data.</text>
</comment>
<evidence type="ECO:0000313" key="3">
    <source>
        <dbReference type="Proteomes" id="UP001054837"/>
    </source>
</evidence>
<name>A0AAV4VT01_9ARAC</name>
<sequence length="88" mass="9638">MTTSNLVELYCMRDSELQVDYTLASGSYTAGLVDMRTLNEYILSCSRNPADFSSRGYLIKSSIDSMSGGTAMGVEDRARMASEEPESC</sequence>